<comment type="caution">
    <text evidence="1">The sequence shown here is derived from an EMBL/GenBank/DDBJ whole genome shotgun (WGS) entry which is preliminary data.</text>
</comment>
<dbReference type="AlphaFoldDB" id="A0A0F9PHD1"/>
<proteinExistence type="predicted"/>
<sequence length="86" mass="9762">MSKFMFFDFRCQKCGEKFAGFVKPDIRITPCNCGGEGRRLISSPTIALSGTDPAFTTAYDKWARVQQNKRKIDAKHYANHGEDKAR</sequence>
<dbReference type="EMBL" id="LAZR01002930">
    <property type="protein sequence ID" value="KKN23892.1"/>
    <property type="molecule type" value="Genomic_DNA"/>
</dbReference>
<gene>
    <name evidence="1" type="ORF">LCGC14_0900340</name>
</gene>
<reference evidence="1" key="1">
    <citation type="journal article" date="2015" name="Nature">
        <title>Complex archaea that bridge the gap between prokaryotes and eukaryotes.</title>
        <authorList>
            <person name="Spang A."/>
            <person name="Saw J.H."/>
            <person name="Jorgensen S.L."/>
            <person name="Zaremba-Niedzwiedzka K."/>
            <person name="Martijn J."/>
            <person name="Lind A.E."/>
            <person name="van Eijk R."/>
            <person name="Schleper C."/>
            <person name="Guy L."/>
            <person name="Ettema T.J."/>
        </authorList>
    </citation>
    <scope>NUCLEOTIDE SEQUENCE</scope>
</reference>
<name>A0A0F9PHD1_9ZZZZ</name>
<protein>
    <submittedName>
        <fullName evidence="1">Uncharacterized protein</fullName>
    </submittedName>
</protein>
<organism evidence="1">
    <name type="scientific">marine sediment metagenome</name>
    <dbReference type="NCBI Taxonomy" id="412755"/>
    <lineage>
        <taxon>unclassified sequences</taxon>
        <taxon>metagenomes</taxon>
        <taxon>ecological metagenomes</taxon>
    </lineage>
</organism>
<accession>A0A0F9PHD1</accession>
<evidence type="ECO:0000313" key="1">
    <source>
        <dbReference type="EMBL" id="KKN23892.1"/>
    </source>
</evidence>